<evidence type="ECO:0000259" key="3">
    <source>
        <dbReference type="PROSITE" id="PS50110"/>
    </source>
</evidence>
<dbReference type="Proteomes" id="UP000265614">
    <property type="component" value="Unassembled WGS sequence"/>
</dbReference>
<evidence type="ECO:0000256" key="2">
    <source>
        <dbReference type="PROSITE-ProRule" id="PRU00169"/>
    </source>
</evidence>
<accession>A0A3A3Z3Y6</accession>
<dbReference type="PANTHER" id="PTHR44591:SF18">
    <property type="entry name" value="REGULATORY PROTEIN"/>
    <property type="match status" value="1"/>
</dbReference>
<dbReference type="Gene3D" id="3.40.50.2300">
    <property type="match status" value="1"/>
</dbReference>
<dbReference type="SUPFAM" id="SSF52172">
    <property type="entry name" value="CheY-like"/>
    <property type="match status" value="1"/>
</dbReference>
<keyword evidence="5" id="KW-1185">Reference proteome</keyword>
<evidence type="ECO:0000256" key="1">
    <source>
        <dbReference type="ARBA" id="ARBA00022553"/>
    </source>
</evidence>
<keyword evidence="1 2" id="KW-0597">Phosphoprotein</keyword>
<dbReference type="AlphaFoldDB" id="A0A3A3Z3Y6"/>
<dbReference type="OrthoDB" id="3197131at2"/>
<protein>
    <submittedName>
        <fullName evidence="4">Response regulator</fullName>
    </submittedName>
</protein>
<dbReference type="InterPro" id="IPR050595">
    <property type="entry name" value="Bact_response_regulator"/>
</dbReference>
<dbReference type="GO" id="GO:0000160">
    <property type="term" value="P:phosphorelay signal transduction system"/>
    <property type="evidence" value="ECO:0007669"/>
    <property type="project" value="InterPro"/>
</dbReference>
<dbReference type="InterPro" id="IPR011006">
    <property type="entry name" value="CheY-like_superfamily"/>
</dbReference>
<dbReference type="EMBL" id="QZEZ01000001">
    <property type="protein sequence ID" value="RJK98132.1"/>
    <property type="molecule type" value="Genomic_DNA"/>
</dbReference>
<sequence>MRSPLGRVLVVDDTESIRELISVNLELEGFEVERAVDGQDALDRLAAAEVLPDVVTLDVVMPRLDGIAAAAALRSDPRTAGLRIAMVTASVQELDASRVARVDAFLPKPFDPSELVALVRRLAGVPGA</sequence>
<dbReference type="InterPro" id="IPR001789">
    <property type="entry name" value="Sig_transdc_resp-reg_receiver"/>
</dbReference>
<reference evidence="4 5" key="1">
    <citation type="submission" date="2018-09" db="EMBL/GenBank/DDBJ databases">
        <title>YIM 75000 draft genome.</title>
        <authorList>
            <person name="Tang S."/>
            <person name="Feng Y."/>
        </authorList>
    </citation>
    <scope>NUCLEOTIDE SEQUENCE [LARGE SCALE GENOMIC DNA]</scope>
    <source>
        <strain evidence="4 5">YIM 75000</strain>
    </source>
</reference>
<dbReference type="PROSITE" id="PS50110">
    <property type="entry name" value="RESPONSE_REGULATORY"/>
    <property type="match status" value="1"/>
</dbReference>
<comment type="caution">
    <text evidence="4">The sequence shown here is derived from an EMBL/GenBank/DDBJ whole genome shotgun (WGS) entry which is preliminary data.</text>
</comment>
<organism evidence="4 5">
    <name type="scientific">Vallicoccus soli</name>
    <dbReference type="NCBI Taxonomy" id="2339232"/>
    <lineage>
        <taxon>Bacteria</taxon>
        <taxon>Bacillati</taxon>
        <taxon>Actinomycetota</taxon>
        <taxon>Actinomycetes</taxon>
        <taxon>Motilibacterales</taxon>
        <taxon>Vallicoccaceae</taxon>
        <taxon>Vallicoccus</taxon>
    </lineage>
</organism>
<dbReference type="RefSeq" id="WP_119949058.1">
    <property type="nucleotide sequence ID" value="NZ_QZEZ01000001.1"/>
</dbReference>
<evidence type="ECO:0000313" key="4">
    <source>
        <dbReference type="EMBL" id="RJK98132.1"/>
    </source>
</evidence>
<feature type="domain" description="Response regulatory" evidence="3">
    <location>
        <begin position="7"/>
        <end position="123"/>
    </location>
</feature>
<dbReference type="PANTHER" id="PTHR44591">
    <property type="entry name" value="STRESS RESPONSE REGULATOR PROTEIN 1"/>
    <property type="match status" value="1"/>
</dbReference>
<feature type="modified residue" description="4-aspartylphosphate" evidence="2">
    <location>
        <position position="58"/>
    </location>
</feature>
<dbReference type="Pfam" id="PF00072">
    <property type="entry name" value="Response_reg"/>
    <property type="match status" value="1"/>
</dbReference>
<evidence type="ECO:0000313" key="5">
    <source>
        <dbReference type="Proteomes" id="UP000265614"/>
    </source>
</evidence>
<name>A0A3A3Z3Y6_9ACTN</name>
<gene>
    <name evidence="4" type="ORF">D5H78_04215</name>
</gene>
<dbReference type="SMART" id="SM00448">
    <property type="entry name" value="REC"/>
    <property type="match status" value="1"/>
</dbReference>
<proteinExistence type="predicted"/>